<dbReference type="KEGG" id="sus:Acid_5777"/>
<reference evidence="1" key="1">
    <citation type="submission" date="2006-10" db="EMBL/GenBank/DDBJ databases">
        <title>Complete sequence of Solibacter usitatus Ellin6076.</title>
        <authorList>
            <consortium name="US DOE Joint Genome Institute"/>
            <person name="Copeland A."/>
            <person name="Lucas S."/>
            <person name="Lapidus A."/>
            <person name="Barry K."/>
            <person name="Detter J.C."/>
            <person name="Glavina del Rio T."/>
            <person name="Hammon N."/>
            <person name="Israni S."/>
            <person name="Dalin E."/>
            <person name="Tice H."/>
            <person name="Pitluck S."/>
            <person name="Thompson L.S."/>
            <person name="Brettin T."/>
            <person name="Bruce D."/>
            <person name="Han C."/>
            <person name="Tapia R."/>
            <person name="Gilna P."/>
            <person name="Schmutz J."/>
            <person name="Larimer F."/>
            <person name="Land M."/>
            <person name="Hauser L."/>
            <person name="Kyrpides N."/>
            <person name="Mikhailova N."/>
            <person name="Janssen P.H."/>
            <person name="Kuske C.R."/>
            <person name="Richardson P."/>
        </authorList>
    </citation>
    <scope>NUCLEOTIDE SEQUENCE</scope>
    <source>
        <strain evidence="1">Ellin6076</strain>
    </source>
</reference>
<dbReference type="EMBL" id="CP000473">
    <property type="protein sequence ID" value="ABJ86724.1"/>
    <property type="molecule type" value="Genomic_DNA"/>
</dbReference>
<dbReference type="OrthoDB" id="9795056at2"/>
<name>Q01UE6_SOLUE</name>
<dbReference type="CDD" id="cd07909">
    <property type="entry name" value="YciF"/>
    <property type="match status" value="1"/>
</dbReference>
<accession>Q01UE6</accession>
<evidence type="ECO:0000313" key="1">
    <source>
        <dbReference type="EMBL" id="ABJ86724.1"/>
    </source>
</evidence>
<dbReference type="Gene3D" id="1.20.1260.10">
    <property type="match status" value="1"/>
</dbReference>
<dbReference type="InParanoid" id="Q01UE6"/>
<dbReference type="eggNOG" id="COG3685">
    <property type="taxonomic scope" value="Bacteria"/>
</dbReference>
<dbReference type="InterPro" id="IPR047114">
    <property type="entry name" value="YciF"/>
</dbReference>
<dbReference type="STRING" id="234267.Acid_5777"/>
<dbReference type="PANTHER" id="PTHR30565">
    <property type="entry name" value="PROTEIN YCIF"/>
    <property type="match status" value="1"/>
</dbReference>
<proteinExistence type="predicted"/>
<protein>
    <submittedName>
        <fullName evidence="1">Uncharacterized protein</fullName>
    </submittedName>
</protein>
<dbReference type="FunCoup" id="Q01UE6">
    <property type="interactions" value="8"/>
</dbReference>
<dbReference type="HOGENOM" id="CLU_102561_0_0_0"/>
<dbReference type="AlphaFoldDB" id="Q01UE6"/>
<dbReference type="SUPFAM" id="SSF47240">
    <property type="entry name" value="Ferritin-like"/>
    <property type="match status" value="1"/>
</dbReference>
<dbReference type="InterPro" id="IPR009078">
    <property type="entry name" value="Ferritin-like_SF"/>
</dbReference>
<sequence length="175" mass="19200">MTTSLKGLFEEEIRDLYDAEKQLVKALPKMAKAAESEELRSGFEEHLEATKGHVTRLEQVFESIGAKPKGKACEAMKGLVAEGQEVINSSQEGELHDIQLIGAAKRVEHYEMAAYQTVIKLAEALGNMDAAELLRETLSEEEETDEKLDTMCDDLLETAGTMGGEDDAPKARRAG</sequence>
<gene>
    <name evidence="1" type="ordered locus">Acid_5777</name>
</gene>
<dbReference type="Pfam" id="PF05974">
    <property type="entry name" value="DUF892"/>
    <property type="match status" value="1"/>
</dbReference>
<dbReference type="InterPro" id="IPR010287">
    <property type="entry name" value="DUF892_YciF-like"/>
</dbReference>
<organism evidence="1">
    <name type="scientific">Solibacter usitatus (strain Ellin6076)</name>
    <dbReference type="NCBI Taxonomy" id="234267"/>
    <lineage>
        <taxon>Bacteria</taxon>
        <taxon>Pseudomonadati</taxon>
        <taxon>Acidobacteriota</taxon>
        <taxon>Terriglobia</taxon>
        <taxon>Bryobacterales</taxon>
        <taxon>Solibacteraceae</taxon>
        <taxon>Candidatus Solibacter</taxon>
    </lineage>
</organism>
<dbReference type="InterPro" id="IPR012347">
    <property type="entry name" value="Ferritin-like"/>
</dbReference>
<dbReference type="PANTHER" id="PTHR30565:SF9">
    <property type="entry name" value="PROTEIN YCIF"/>
    <property type="match status" value="1"/>
</dbReference>